<feature type="domain" description="HPr(Ser) kinase/phosphorylase N-terminal" evidence="12">
    <location>
        <begin position="11"/>
        <end position="137"/>
    </location>
</feature>
<comment type="similarity">
    <text evidence="2 11">Belongs to the HPrK/P family.</text>
</comment>
<dbReference type="Pfam" id="PF02603">
    <property type="entry name" value="Hpr_kinase_N"/>
    <property type="match status" value="1"/>
</dbReference>
<dbReference type="InterPro" id="IPR011126">
    <property type="entry name" value="Hpr_kin/Pase_Hpr_N"/>
</dbReference>
<keyword evidence="8 11" id="KW-0067">ATP-binding</keyword>
<feature type="binding site" evidence="11">
    <location>
        <position position="213"/>
    </location>
    <ligand>
        <name>Mg(2+)</name>
        <dbReference type="ChEBI" id="CHEBI:18420"/>
    </ligand>
</feature>
<evidence type="ECO:0000256" key="1">
    <source>
        <dbReference type="ARBA" id="ARBA00001120"/>
    </source>
</evidence>
<evidence type="ECO:0000256" key="10">
    <source>
        <dbReference type="ARBA" id="ARBA00047657"/>
    </source>
</evidence>
<comment type="subunit">
    <text evidence="3 11">Homohexamer.</text>
</comment>
<evidence type="ECO:0000256" key="7">
    <source>
        <dbReference type="ARBA" id="ARBA00022777"/>
    </source>
</evidence>
<dbReference type="GO" id="GO:0005524">
    <property type="term" value="F:ATP binding"/>
    <property type="evidence" value="ECO:0007669"/>
    <property type="project" value="UniProtKB-UniRule"/>
</dbReference>
<evidence type="ECO:0000256" key="3">
    <source>
        <dbReference type="ARBA" id="ARBA00011643"/>
    </source>
</evidence>
<keyword evidence="4 11" id="KW-0723">Serine/threonine-protein kinase</keyword>
<dbReference type="GO" id="GO:0006109">
    <property type="term" value="P:regulation of carbohydrate metabolic process"/>
    <property type="evidence" value="ECO:0007669"/>
    <property type="project" value="UniProtKB-UniRule"/>
</dbReference>
<gene>
    <name evidence="11 14" type="primary">hprK</name>
    <name evidence="14" type="ORF">H5P30_03505</name>
</gene>
<dbReference type="InterPro" id="IPR011104">
    <property type="entry name" value="Hpr_kin/Pase_C"/>
</dbReference>
<comment type="function">
    <text evidence="11">Catalyzes the ATP- as well as the pyrophosphate-dependent phosphorylation of a specific serine residue in HPr, a phosphocarrier protein of the phosphoenolpyruvate-dependent sugar phosphotransferase system (PTS). HprK/P also catalyzes the pyrophosphate-producing, inorganic phosphate-dependent dephosphorylation (phosphorolysis) of seryl-phosphorylated HPr (P-Ser-HPr).</text>
</comment>
<dbReference type="GO" id="GO:0000287">
    <property type="term" value="F:magnesium ion binding"/>
    <property type="evidence" value="ECO:0007669"/>
    <property type="project" value="UniProtKB-UniRule"/>
</dbReference>
<keyword evidence="6 11" id="KW-0547">Nucleotide-binding</keyword>
<keyword evidence="9 11" id="KW-0511">Multifunctional enzyme</keyword>
<dbReference type="EMBL" id="JACHVA010000038">
    <property type="protein sequence ID" value="MBC2600843.1"/>
    <property type="molecule type" value="Genomic_DNA"/>
</dbReference>
<evidence type="ECO:0000256" key="11">
    <source>
        <dbReference type="HAMAP-Rule" id="MF_01249"/>
    </source>
</evidence>
<evidence type="ECO:0000259" key="12">
    <source>
        <dbReference type="Pfam" id="PF02603"/>
    </source>
</evidence>
<evidence type="ECO:0000256" key="4">
    <source>
        <dbReference type="ARBA" id="ARBA00022527"/>
    </source>
</evidence>
<dbReference type="HAMAP" id="MF_01249">
    <property type="entry name" value="HPr_kinase"/>
    <property type="match status" value="1"/>
</dbReference>
<evidence type="ECO:0000256" key="9">
    <source>
        <dbReference type="ARBA" id="ARBA00023268"/>
    </source>
</evidence>
<dbReference type="GO" id="GO:0004674">
    <property type="term" value="F:protein serine/threonine kinase activity"/>
    <property type="evidence" value="ECO:0007669"/>
    <property type="project" value="UniProtKB-KW"/>
</dbReference>
<feature type="binding site" evidence="11">
    <location>
        <begin position="164"/>
        <end position="171"/>
    </location>
    <ligand>
        <name>ATP</name>
        <dbReference type="ChEBI" id="CHEBI:30616"/>
    </ligand>
</feature>
<evidence type="ECO:0000256" key="5">
    <source>
        <dbReference type="ARBA" id="ARBA00022679"/>
    </source>
</evidence>
<keyword evidence="11" id="KW-0460">Magnesium</keyword>
<evidence type="ECO:0000256" key="8">
    <source>
        <dbReference type="ARBA" id="ARBA00022840"/>
    </source>
</evidence>
<feature type="active site" evidence="11">
    <location>
        <position position="149"/>
    </location>
</feature>
<dbReference type="AlphaFoldDB" id="A0A7X1E3C6"/>
<evidence type="ECO:0000259" key="13">
    <source>
        <dbReference type="Pfam" id="PF07475"/>
    </source>
</evidence>
<evidence type="ECO:0000313" key="14">
    <source>
        <dbReference type="EMBL" id="MBC2600843.1"/>
    </source>
</evidence>
<organism evidence="14 15">
    <name type="scientific">Puniceicoccus vermicola</name>
    <dbReference type="NCBI Taxonomy" id="388746"/>
    <lineage>
        <taxon>Bacteria</taxon>
        <taxon>Pseudomonadati</taxon>
        <taxon>Verrucomicrobiota</taxon>
        <taxon>Opitutia</taxon>
        <taxon>Puniceicoccales</taxon>
        <taxon>Puniceicoccaceae</taxon>
        <taxon>Puniceicoccus</taxon>
    </lineage>
</organism>
<feature type="domain" description="HPr kinase/phosphorylase C-terminal" evidence="13">
    <location>
        <begin position="141"/>
        <end position="309"/>
    </location>
</feature>
<dbReference type="GO" id="GO:0000155">
    <property type="term" value="F:phosphorelay sensor kinase activity"/>
    <property type="evidence" value="ECO:0007669"/>
    <property type="project" value="InterPro"/>
</dbReference>
<accession>A0A7X1E3C6</accession>
<comment type="cofactor">
    <cofactor evidence="11">
        <name>Mg(2+)</name>
        <dbReference type="ChEBI" id="CHEBI:18420"/>
    </cofactor>
</comment>
<reference evidence="14 15" key="1">
    <citation type="submission" date="2020-07" db="EMBL/GenBank/DDBJ databases">
        <authorList>
            <person name="Feng X."/>
        </authorList>
    </citation>
    <scope>NUCLEOTIDE SEQUENCE [LARGE SCALE GENOMIC DNA]</scope>
    <source>
        <strain evidence="14 15">JCM14086</strain>
    </source>
</reference>
<evidence type="ECO:0000256" key="2">
    <source>
        <dbReference type="ARBA" id="ARBA00006883"/>
    </source>
</evidence>
<dbReference type="RefSeq" id="WP_185691579.1">
    <property type="nucleotide sequence ID" value="NZ_JACHVA010000038.1"/>
</dbReference>
<dbReference type="Pfam" id="PF07475">
    <property type="entry name" value="Hpr_kinase_C"/>
    <property type="match status" value="1"/>
</dbReference>
<dbReference type="GO" id="GO:0004712">
    <property type="term" value="F:protein serine/threonine/tyrosine kinase activity"/>
    <property type="evidence" value="ECO:0007669"/>
    <property type="project" value="UniProtKB-UniRule"/>
</dbReference>
<keyword evidence="15" id="KW-1185">Reference proteome</keyword>
<dbReference type="Proteomes" id="UP000525652">
    <property type="component" value="Unassembled WGS sequence"/>
</dbReference>
<name>A0A7X1E3C6_9BACT</name>
<dbReference type="PANTHER" id="PTHR30305:SF1">
    <property type="entry name" value="HPR KINASE_PHOSPHORYLASE"/>
    <property type="match status" value="1"/>
</dbReference>
<keyword evidence="11" id="KW-0479">Metal-binding</keyword>
<dbReference type="EC" id="2.7.4.-" evidence="11"/>
<dbReference type="CDD" id="cd01918">
    <property type="entry name" value="HprK_C"/>
    <property type="match status" value="1"/>
</dbReference>
<dbReference type="EC" id="2.7.11.-" evidence="11"/>
<feature type="region of interest" description="Important for the catalytic mechanism of dephosphorylation" evidence="11">
    <location>
        <begin position="275"/>
        <end position="280"/>
    </location>
</feature>
<evidence type="ECO:0000313" key="15">
    <source>
        <dbReference type="Proteomes" id="UP000525652"/>
    </source>
</evidence>
<sequence length="319" mass="35965">MKPTEKIIESISVREFYEACRDPLQLELICGEESLDRIIREKSLNRPALALTGYFRFFANRRIQLFGAGEMGHIRDSDPEVIEKVLCQIAKKNIPCILISRNLAPTPVLLKVAKRFKIPLFRSTLKSKTLTTEATLILEERFAPRKTIHGTLMDIRGIGTLLRGESGIGKSECALALIERGFSLVADDLTHLRLLRDHEVVGNSSELSRGYMECRGIGIIDVAKLFGVHSVRVEKRLDLVITFVTWSPDIDEDRTGLDQDHMEIFGQKIPHSTIPIRPGRDMARLVEVAAMVQALRLLGHDAAKEFNERLIRKMSGQIS</sequence>
<keyword evidence="7 11" id="KW-0418">Kinase</keyword>
<dbReference type="InterPro" id="IPR027417">
    <property type="entry name" value="P-loop_NTPase"/>
</dbReference>
<proteinExistence type="inferred from homology"/>
<comment type="caution">
    <text evidence="14">The sequence shown here is derived from an EMBL/GenBank/DDBJ whole genome shotgun (WGS) entry which is preliminary data.</text>
</comment>
<protein>
    <recommendedName>
        <fullName evidence="11">HPr kinase/phosphorylase</fullName>
        <shortName evidence="11">HPrK/P</shortName>
        <ecNumber evidence="11">2.7.11.-</ecNumber>
        <ecNumber evidence="11">2.7.4.-</ecNumber>
    </recommendedName>
    <alternativeName>
        <fullName evidence="11">HPr(Ser) kinase/phosphorylase</fullName>
    </alternativeName>
</protein>
<comment type="miscellaneous">
    <text evidence="11">Both phosphorylation and phosphorolysis are carried out by the same active site and suggest a common mechanism for both reactions.</text>
</comment>
<feature type="active site" evidence="11">
    <location>
        <position position="170"/>
    </location>
</feature>
<feature type="region of interest" description="Important for the catalytic mechanism of both phosphorylation and dephosphorylation" evidence="11">
    <location>
        <begin position="212"/>
        <end position="221"/>
    </location>
</feature>
<feature type="active site" description="Proton acceptor; for phosphorylation activity. Proton donor; for dephosphorylation activity" evidence="11">
    <location>
        <position position="188"/>
    </location>
</feature>
<comment type="domain">
    <text evidence="11">The Walker A ATP-binding motif also binds Pi and PPi.</text>
</comment>
<dbReference type="NCBIfam" id="TIGR00679">
    <property type="entry name" value="hpr-ser"/>
    <property type="match status" value="1"/>
</dbReference>
<dbReference type="SUPFAM" id="SSF75138">
    <property type="entry name" value="HprK N-terminal domain-like"/>
    <property type="match status" value="1"/>
</dbReference>
<evidence type="ECO:0000256" key="6">
    <source>
        <dbReference type="ARBA" id="ARBA00022741"/>
    </source>
</evidence>
<comment type="catalytic activity">
    <reaction evidence="1 11">
        <text>[HPr protein]-L-serine + ATP = [HPr protein]-O-phospho-L-serine + ADP + H(+)</text>
        <dbReference type="Rhea" id="RHEA:46600"/>
        <dbReference type="Rhea" id="RHEA-COMP:11602"/>
        <dbReference type="Rhea" id="RHEA-COMP:11603"/>
        <dbReference type="ChEBI" id="CHEBI:15378"/>
        <dbReference type="ChEBI" id="CHEBI:29999"/>
        <dbReference type="ChEBI" id="CHEBI:30616"/>
        <dbReference type="ChEBI" id="CHEBI:83421"/>
        <dbReference type="ChEBI" id="CHEBI:456216"/>
    </reaction>
</comment>
<dbReference type="InterPro" id="IPR028979">
    <property type="entry name" value="Ser_kin/Pase_Hpr-like_N_sf"/>
</dbReference>
<comment type="catalytic activity">
    <reaction evidence="10 11">
        <text>[HPr protein]-O-phospho-L-serine + phosphate + H(+) = [HPr protein]-L-serine + diphosphate</text>
        <dbReference type="Rhea" id="RHEA:46604"/>
        <dbReference type="Rhea" id="RHEA-COMP:11602"/>
        <dbReference type="Rhea" id="RHEA-COMP:11603"/>
        <dbReference type="ChEBI" id="CHEBI:15378"/>
        <dbReference type="ChEBI" id="CHEBI:29999"/>
        <dbReference type="ChEBI" id="CHEBI:33019"/>
        <dbReference type="ChEBI" id="CHEBI:43474"/>
        <dbReference type="ChEBI" id="CHEBI:83421"/>
    </reaction>
</comment>
<dbReference type="Gene3D" id="3.40.50.300">
    <property type="entry name" value="P-loop containing nucleotide triphosphate hydrolases"/>
    <property type="match status" value="1"/>
</dbReference>
<keyword evidence="5 11" id="KW-0808">Transferase</keyword>
<dbReference type="SUPFAM" id="SSF53795">
    <property type="entry name" value="PEP carboxykinase-like"/>
    <property type="match status" value="1"/>
</dbReference>
<feature type="binding site" evidence="11">
    <location>
        <position position="171"/>
    </location>
    <ligand>
        <name>Mg(2+)</name>
        <dbReference type="ChEBI" id="CHEBI:18420"/>
    </ligand>
</feature>
<feature type="active site" evidence="11">
    <location>
        <position position="254"/>
    </location>
</feature>
<dbReference type="InterPro" id="IPR003755">
    <property type="entry name" value="HPr(Ser)_kin/Pase"/>
</dbReference>
<dbReference type="Gene3D" id="3.40.1390.20">
    <property type="entry name" value="HprK N-terminal domain-like"/>
    <property type="match status" value="1"/>
</dbReference>
<dbReference type="PANTHER" id="PTHR30305">
    <property type="entry name" value="PROTEIN YJDM-RELATED"/>
    <property type="match status" value="1"/>
</dbReference>